<keyword evidence="5 7" id="KW-1133">Transmembrane helix</keyword>
<gene>
    <name evidence="8" type="ORF">UFOPK1392_02209</name>
    <name evidence="9" type="ORF">UFOPK3733_02026</name>
</gene>
<keyword evidence="3" id="KW-1003">Cell membrane</keyword>
<evidence type="ECO:0000256" key="7">
    <source>
        <dbReference type="SAM" id="Phobius"/>
    </source>
</evidence>
<accession>A0A6J7KDN9</accession>
<dbReference type="Pfam" id="PF01925">
    <property type="entry name" value="TauE"/>
    <property type="match status" value="1"/>
</dbReference>
<dbReference type="InterPro" id="IPR052017">
    <property type="entry name" value="TSUP"/>
</dbReference>
<evidence type="ECO:0000256" key="6">
    <source>
        <dbReference type="ARBA" id="ARBA00023136"/>
    </source>
</evidence>
<dbReference type="InterPro" id="IPR002781">
    <property type="entry name" value="TM_pro_TauE-like"/>
</dbReference>
<evidence type="ECO:0000256" key="2">
    <source>
        <dbReference type="ARBA" id="ARBA00022448"/>
    </source>
</evidence>
<organism evidence="9">
    <name type="scientific">freshwater metagenome</name>
    <dbReference type="NCBI Taxonomy" id="449393"/>
    <lineage>
        <taxon>unclassified sequences</taxon>
        <taxon>metagenomes</taxon>
        <taxon>ecological metagenomes</taxon>
    </lineage>
</organism>
<evidence type="ECO:0000256" key="3">
    <source>
        <dbReference type="ARBA" id="ARBA00022475"/>
    </source>
</evidence>
<dbReference type="EMBL" id="CAFBNC010000146">
    <property type="protein sequence ID" value="CAB4953665.1"/>
    <property type="molecule type" value="Genomic_DNA"/>
</dbReference>
<evidence type="ECO:0000256" key="1">
    <source>
        <dbReference type="ARBA" id="ARBA00004651"/>
    </source>
</evidence>
<feature type="transmembrane region" description="Helical" evidence="7">
    <location>
        <begin position="185"/>
        <end position="205"/>
    </location>
</feature>
<dbReference type="AlphaFoldDB" id="A0A6J7KDN9"/>
<feature type="transmembrane region" description="Helical" evidence="7">
    <location>
        <begin position="217"/>
        <end position="238"/>
    </location>
</feature>
<name>A0A6J7KDN9_9ZZZZ</name>
<dbReference type="PANTHER" id="PTHR30269:SF37">
    <property type="entry name" value="MEMBRANE TRANSPORTER PROTEIN"/>
    <property type="match status" value="1"/>
</dbReference>
<keyword evidence="4 7" id="KW-0812">Transmembrane</keyword>
<keyword evidence="2" id="KW-0813">Transport</keyword>
<evidence type="ECO:0000256" key="5">
    <source>
        <dbReference type="ARBA" id="ARBA00022989"/>
    </source>
</evidence>
<feature type="transmembrane region" description="Helical" evidence="7">
    <location>
        <begin position="40"/>
        <end position="62"/>
    </location>
</feature>
<protein>
    <submittedName>
        <fullName evidence="9">Unannotated protein</fullName>
    </submittedName>
</protein>
<dbReference type="PANTHER" id="PTHR30269">
    <property type="entry name" value="TRANSMEMBRANE PROTEIN YFCA"/>
    <property type="match status" value="1"/>
</dbReference>
<evidence type="ECO:0000256" key="4">
    <source>
        <dbReference type="ARBA" id="ARBA00022692"/>
    </source>
</evidence>
<keyword evidence="6 7" id="KW-0472">Membrane</keyword>
<dbReference type="EMBL" id="CAEMXZ010000147">
    <property type="protein sequence ID" value="CAB4324439.1"/>
    <property type="molecule type" value="Genomic_DNA"/>
</dbReference>
<evidence type="ECO:0000313" key="9">
    <source>
        <dbReference type="EMBL" id="CAB4953665.1"/>
    </source>
</evidence>
<sequence>MLSLDPVVVVALVASAFVQGMSGVGFSLIAAPVLTQAIPGAGAIGLVNLLALSQNSLMLWRVEGNIQWGLVRRLLPGLIAGVALGLLLSSLMGEQWRPVVVATSSLSSLGVLLWWKPCGQRVGAPLAALWSGTVNSYGGVGGPPLASYLIHLDLEEGDYVRTLQSCFALLNIASLPFLGLPQVSVLWLGGAFGCILVGTLLGRFARRFLSPGSARMTTVVTIGLVATVALGRALWALFG</sequence>
<comment type="subcellular location">
    <subcellularLocation>
        <location evidence="1">Cell membrane</location>
        <topology evidence="1">Multi-pass membrane protein</topology>
    </subcellularLocation>
</comment>
<dbReference type="GO" id="GO:0005886">
    <property type="term" value="C:plasma membrane"/>
    <property type="evidence" value="ECO:0007669"/>
    <property type="project" value="UniProtKB-SubCell"/>
</dbReference>
<evidence type="ECO:0000313" key="8">
    <source>
        <dbReference type="EMBL" id="CAB4324439.1"/>
    </source>
</evidence>
<proteinExistence type="predicted"/>
<reference evidence="9" key="1">
    <citation type="submission" date="2020-05" db="EMBL/GenBank/DDBJ databases">
        <authorList>
            <person name="Chiriac C."/>
            <person name="Salcher M."/>
            <person name="Ghai R."/>
            <person name="Kavagutti S V."/>
        </authorList>
    </citation>
    <scope>NUCLEOTIDE SEQUENCE</scope>
</reference>
<feature type="transmembrane region" description="Helical" evidence="7">
    <location>
        <begin position="74"/>
        <end position="92"/>
    </location>
</feature>